<evidence type="ECO:0008006" key="8">
    <source>
        <dbReference type="Google" id="ProtNLM"/>
    </source>
</evidence>
<dbReference type="Gene3D" id="1.20.1250.20">
    <property type="entry name" value="MFS general substrate transporter like domains"/>
    <property type="match status" value="1"/>
</dbReference>
<gene>
    <name evidence="6" type="ORF">PLEOSDRAFT_1050469</name>
</gene>
<comment type="subcellular location">
    <subcellularLocation>
        <location evidence="1">Membrane</location>
        <topology evidence="1">Multi-pass membrane protein</topology>
    </subcellularLocation>
</comment>
<feature type="transmembrane region" description="Helical" evidence="5">
    <location>
        <begin position="139"/>
        <end position="156"/>
    </location>
</feature>
<feature type="transmembrane region" description="Helical" evidence="5">
    <location>
        <begin position="391"/>
        <end position="417"/>
    </location>
</feature>
<proteinExistence type="predicted"/>
<feature type="transmembrane region" description="Helical" evidence="5">
    <location>
        <begin position="337"/>
        <end position="358"/>
    </location>
</feature>
<dbReference type="Pfam" id="PF07690">
    <property type="entry name" value="MFS_1"/>
    <property type="match status" value="1"/>
</dbReference>
<protein>
    <recommendedName>
        <fullName evidence="8">Major facilitator superfamily (MFS) profile domain-containing protein</fullName>
    </recommendedName>
</protein>
<dbReference type="AlphaFoldDB" id="A0A067N6S8"/>
<evidence type="ECO:0000313" key="6">
    <source>
        <dbReference type="EMBL" id="KDQ22670.1"/>
    </source>
</evidence>
<evidence type="ECO:0000256" key="3">
    <source>
        <dbReference type="ARBA" id="ARBA00022989"/>
    </source>
</evidence>
<feature type="transmembrane region" description="Helical" evidence="5">
    <location>
        <begin position="297"/>
        <end position="317"/>
    </location>
</feature>
<evidence type="ECO:0000256" key="1">
    <source>
        <dbReference type="ARBA" id="ARBA00004141"/>
    </source>
</evidence>
<evidence type="ECO:0000313" key="7">
    <source>
        <dbReference type="Proteomes" id="UP000027073"/>
    </source>
</evidence>
<keyword evidence="2 5" id="KW-0812">Transmembrane</keyword>
<dbReference type="STRING" id="1137138.A0A067N6S8"/>
<sequence length="486" mass="52811">MISTVATFHDRKVTESSKNVWSTFTTPVTVQADESANPSPRDTSRRQSIEDAIVDNQDVEVEDSELKLPKLTSLIIVILGNCLLQACQSFLIVSSASAYAEHLGGTATFSGLVIGIPTLFSGIALLPMTKTDKGKYARPLMFSYASMGLGSILYALAYRANFLYLILIGRIVTGFGFTAFMYSKRYCSDPRIVGVRRRTMLASWLVIGAGFGFSAGPFFSGLLYKIGFSNSVFNGYTSPGWIMAVIWAAFGVAAHFLFEDVHGPIRPQRITQLSNISSQPHAAAPAQEQRRPTRQQWGPIIAMCWYAMTCFFILGAWEANIPVFAGVRFGYSPYASGNLIAIGGVAALPFLILNVIYAKRFQDRTVLALGSFIGLLGLLIMLATLHLGKVVPASLCVCWFLVALGFNLATTCTLSLLSKQLPPSWNGWISVAIQYSNYTGRVTGAVWGGAGVQVGMKNFIGLQIAIVGIGKLLHFTLWKQLKAKTG</sequence>
<feature type="transmembrane region" description="Helical" evidence="5">
    <location>
        <begin position="162"/>
        <end position="180"/>
    </location>
</feature>
<dbReference type="PANTHER" id="PTHR23510">
    <property type="entry name" value="INNER MEMBRANE TRANSPORT PROTEIN YAJR"/>
    <property type="match status" value="1"/>
</dbReference>
<dbReference type="GO" id="GO:0022857">
    <property type="term" value="F:transmembrane transporter activity"/>
    <property type="evidence" value="ECO:0007669"/>
    <property type="project" value="InterPro"/>
</dbReference>
<dbReference type="VEuPathDB" id="FungiDB:PLEOSDRAFT_1050469"/>
<feature type="transmembrane region" description="Helical" evidence="5">
    <location>
        <begin position="365"/>
        <end position="385"/>
    </location>
</feature>
<feature type="transmembrane region" description="Helical" evidence="5">
    <location>
        <begin position="201"/>
        <end position="220"/>
    </location>
</feature>
<feature type="transmembrane region" description="Helical" evidence="5">
    <location>
        <begin position="240"/>
        <end position="258"/>
    </location>
</feature>
<dbReference type="OrthoDB" id="2015447at2759"/>
<dbReference type="EMBL" id="KL198014">
    <property type="protein sequence ID" value="KDQ22670.1"/>
    <property type="molecule type" value="Genomic_DNA"/>
</dbReference>
<evidence type="ECO:0000256" key="2">
    <source>
        <dbReference type="ARBA" id="ARBA00022692"/>
    </source>
</evidence>
<dbReference type="PANTHER" id="PTHR23510:SF64">
    <property type="entry name" value="INNER MEMBRANE TRANSPORT PROTEIN YAJR"/>
    <property type="match status" value="1"/>
</dbReference>
<name>A0A067N6S8_PLEO1</name>
<dbReference type="InterPro" id="IPR051068">
    <property type="entry name" value="MFS_Domain-Containing_Protein"/>
</dbReference>
<accession>A0A067N6S8</accession>
<feature type="transmembrane region" description="Helical" evidence="5">
    <location>
        <begin position="74"/>
        <end position="100"/>
    </location>
</feature>
<organism evidence="6 7">
    <name type="scientific">Pleurotus ostreatus (strain PC15)</name>
    <name type="common">Oyster mushroom</name>
    <dbReference type="NCBI Taxonomy" id="1137138"/>
    <lineage>
        <taxon>Eukaryota</taxon>
        <taxon>Fungi</taxon>
        <taxon>Dikarya</taxon>
        <taxon>Basidiomycota</taxon>
        <taxon>Agaricomycotina</taxon>
        <taxon>Agaricomycetes</taxon>
        <taxon>Agaricomycetidae</taxon>
        <taxon>Agaricales</taxon>
        <taxon>Pleurotineae</taxon>
        <taxon>Pleurotaceae</taxon>
        <taxon>Pleurotus</taxon>
    </lineage>
</organism>
<reference evidence="7" key="1">
    <citation type="journal article" date="2014" name="Proc. Natl. Acad. Sci. U.S.A.">
        <title>Extensive sampling of basidiomycete genomes demonstrates inadequacy of the white-rot/brown-rot paradigm for wood decay fungi.</title>
        <authorList>
            <person name="Riley R."/>
            <person name="Salamov A.A."/>
            <person name="Brown D.W."/>
            <person name="Nagy L.G."/>
            <person name="Floudas D."/>
            <person name="Held B.W."/>
            <person name="Levasseur A."/>
            <person name="Lombard V."/>
            <person name="Morin E."/>
            <person name="Otillar R."/>
            <person name="Lindquist E.A."/>
            <person name="Sun H."/>
            <person name="LaButti K.M."/>
            <person name="Schmutz J."/>
            <person name="Jabbour D."/>
            <person name="Luo H."/>
            <person name="Baker S.E."/>
            <person name="Pisabarro A.G."/>
            <person name="Walton J.D."/>
            <person name="Blanchette R.A."/>
            <person name="Henrissat B."/>
            <person name="Martin F."/>
            <person name="Cullen D."/>
            <person name="Hibbett D.S."/>
            <person name="Grigoriev I.V."/>
        </authorList>
    </citation>
    <scope>NUCLEOTIDE SEQUENCE [LARGE SCALE GENOMIC DNA]</scope>
    <source>
        <strain evidence="7">PC15</strain>
    </source>
</reference>
<dbReference type="FunCoup" id="A0A067N6S8">
    <property type="interactions" value="61"/>
</dbReference>
<feature type="transmembrane region" description="Helical" evidence="5">
    <location>
        <begin position="106"/>
        <end position="127"/>
    </location>
</feature>
<dbReference type="SUPFAM" id="SSF103473">
    <property type="entry name" value="MFS general substrate transporter"/>
    <property type="match status" value="1"/>
</dbReference>
<dbReference type="Proteomes" id="UP000027073">
    <property type="component" value="Unassembled WGS sequence"/>
</dbReference>
<dbReference type="InParanoid" id="A0A067N6S8"/>
<keyword evidence="3 5" id="KW-1133">Transmembrane helix</keyword>
<dbReference type="GO" id="GO:0016020">
    <property type="term" value="C:membrane"/>
    <property type="evidence" value="ECO:0007669"/>
    <property type="project" value="UniProtKB-SubCell"/>
</dbReference>
<dbReference type="InterPro" id="IPR036259">
    <property type="entry name" value="MFS_trans_sf"/>
</dbReference>
<dbReference type="HOGENOM" id="CLU_042172_0_0_1"/>
<dbReference type="InterPro" id="IPR011701">
    <property type="entry name" value="MFS"/>
</dbReference>
<evidence type="ECO:0000256" key="5">
    <source>
        <dbReference type="SAM" id="Phobius"/>
    </source>
</evidence>
<keyword evidence="4 5" id="KW-0472">Membrane</keyword>
<evidence type="ECO:0000256" key="4">
    <source>
        <dbReference type="ARBA" id="ARBA00023136"/>
    </source>
</evidence>